<dbReference type="InterPro" id="IPR039924">
    <property type="entry name" value="ICln/Lot5/Saf5"/>
</dbReference>
<evidence type="ECO:0000256" key="5">
    <source>
        <dbReference type="SAM" id="MobiDB-lite"/>
    </source>
</evidence>
<evidence type="ECO:0000313" key="7">
    <source>
        <dbReference type="Proteomes" id="UP000245956"/>
    </source>
</evidence>
<sequence>MRALGTAWGSSLRPPHHADKIALPKTSASNSCPSKAQRSSNHTLALLLFALTKQLPSLRANTNKHPLAASLATSQAAMIATTIRTSPSVGDYVPLAEYETQTPESFADGKPVLHLHLAGATIQAPKAQCGGLAIFPADLAPVESGQTNGESGDEAILEQKVDVFVTSENFILFNQEAGAGVSIPYPSISIHALKQMGPESEEKRTQAVWMQVEISDGGSGDDDFNMTELTIIPATAGEGAADESSAAKKLYEAMSNCSDLHPDAEAEDDEDDADRIVFDTSVEPEALEGFSGVLRGTADGTLPPPMPGSGGWITAENMHEYFDEDGNWIGRDGEGDDTAPVEGELGEGAGRTRGRDEVEGQGDGVNGNADEDPENKRPRVE</sequence>
<dbReference type="EMBL" id="LCWV01000028">
    <property type="protein sequence ID" value="PWI65980.1"/>
    <property type="molecule type" value="Genomic_DNA"/>
</dbReference>
<name>A0A2U3DUQ4_PURLI</name>
<dbReference type="GO" id="GO:0005829">
    <property type="term" value="C:cytosol"/>
    <property type="evidence" value="ECO:0007669"/>
    <property type="project" value="TreeGrafter"/>
</dbReference>
<gene>
    <name evidence="6" type="ORF">PCL_05458</name>
</gene>
<accession>A0A2U3DUQ4</accession>
<dbReference type="GO" id="GO:0034715">
    <property type="term" value="C:pICln-Sm protein complex"/>
    <property type="evidence" value="ECO:0007669"/>
    <property type="project" value="TreeGrafter"/>
</dbReference>
<evidence type="ECO:0008006" key="8">
    <source>
        <dbReference type="Google" id="ProtNLM"/>
    </source>
</evidence>
<comment type="caution">
    <text evidence="6">The sequence shown here is derived from an EMBL/GenBank/DDBJ whole genome shotgun (WGS) entry which is preliminary data.</text>
</comment>
<protein>
    <recommendedName>
        <fullName evidence="8">Benzoylformate decarboxylase</fullName>
    </recommendedName>
</protein>
<keyword evidence="4" id="KW-0539">Nucleus</keyword>
<evidence type="ECO:0000256" key="3">
    <source>
        <dbReference type="ARBA" id="ARBA00022490"/>
    </source>
</evidence>
<comment type="subcellular location">
    <subcellularLocation>
        <location evidence="2">Cytoplasm</location>
    </subcellularLocation>
    <subcellularLocation>
        <location evidence="1">Nucleus</location>
    </subcellularLocation>
</comment>
<evidence type="ECO:0000313" key="6">
    <source>
        <dbReference type="EMBL" id="PWI65980.1"/>
    </source>
</evidence>
<dbReference type="GO" id="GO:0005681">
    <property type="term" value="C:spliceosomal complex"/>
    <property type="evidence" value="ECO:0007669"/>
    <property type="project" value="TreeGrafter"/>
</dbReference>
<dbReference type="Proteomes" id="UP000245956">
    <property type="component" value="Unassembled WGS sequence"/>
</dbReference>
<dbReference type="InterPro" id="IPR011993">
    <property type="entry name" value="PH-like_dom_sf"/>
</dbReference>
<evidence type="ECO:0000256" key="1">
    <source>
        <dbReference type="ARBA" id="ARBA00004123"/>
    </source>
</evidence>
<organism evidence="6 7">
    <name type="scientific">Purpureocillium lilacinum</name>
    <name type="common">Paecilomyces lilacinus</name>
    <dbReference type="NCBI Taxonomy" id="33203"/>
    <lineage>
        <taxon>Eukaryota</taxon>
        <taxon>Fungi</taxon>
        <taxon>Dikarya</taxon>
        <taxon>Ascomycota</taxon>
        <taxon>Pezizomycotina</taxon>
        <taxon>Sordariomycetes</taxon>
        <taxon>Hypocreomycetidae</taxon>
        <taxon>Hypocreales</taxon>
        <taxon>Ophiocordycipitaceae</taxon>
        <taxon>Purpureocillium</taxon>
    </lineage>
</organism>
<dbReference type="Gene3D" id="2.30.29.30">
    <property type="entry name" value="Pleckstrin-homology domain (PH domain)/Phosphotyrosine-binding domain (PTB)"/>
    <property type="match status" value="1"/>
</dbReference>
<dbReference type="AlphaFoldDB" id="A0A2U3DUQ4"/>
<reference evidence="6 7" key="1">
    <citation type="journal article" date="2016" name="Front. Microbiol.">
        <title>Genome and transcriptome sequences reveal the specific parasitism of the nematophagous Purpureocillium lilacinum 36-1.</title>
        <authorList>
            <person name="Xie J."/>
            <person name="Li S."/>
            <person name="Mo C."/>
            <person name="Xiao X."/>
            <person name="Peng D."/>
            <person name="Wang G."/>
            <person name="Xiao Y."/>
        </authorList>
    </citation>
    <scope>NUCLEOTIDE SEQUENCE [LARGE SCALE GENOMIC DNA]</scope>
    <source>
        <strain evidence="6 7">36-1</strain>
    </source>
</reference>
<evidence type="ECO:0000256" key="2">
    <source>
        <dbReference type="ARBA" id="ARBA00004496"/>
    </source>
</evidence>
<dbReference type="PANTHER" id="PTHR21399:SF0">
    <property type="entry name" value="METHYLOSOME SUBUNIT PICLN"/>
    <property type="match status" value="1"/>
</dbReference>
<dbReference type="PANTHER" id="PTHR21399">
    <property type="entry name" value="CHLORIDE CONDUCTANCE REGULATORY PROTEIN ICLN"/>
    <property type="match status" value="1"/>
</dbReference>
<evidence type="ECO:0000256" key="4">
    <source>
        <dbReference type="ARBA" id="ARBA00023242"/>
    </source>
</evidence>
<proteinExistence type="predicted"/>
<keyword evidence="3" id="KW-0963">Cytoplasm</keyword>
<feature type="region of interest" description="Disordered" evidence="5">
    <location>
        <begin position="325"/>
        <end position="381"/>
    </location>
</feature>
<dbReference type="GO" id="GO:0000387">
    <property type="term" value="P:spliceosomal snRNP assembly"/>
    <property type="evidence" value="ECO:0007669"/>
    <property type="project" value="TreeGrafter"/>
</dbReference>
<dbReference type="Pfam" id="PF03517">
    <property type="entry name" value="Voldacs"/>
    <property type="match status" value="1"/>
</dbReference>
<dbReference type="GO" id="GO:0045292">
    <property type="term" value="P:mRNA cis splicing, via spliceosome"/>
    <property type="evidence" value="ECO:0007669"/>
    <property type="project" value="TreeGrafter"/>
</dbReference>